<evidence type="ECO:0000313" key="11">
    <source>
        <dbReference type="Proteomes" id="UP001370348"/>
    </source>
</evidence>
<keyword evidence="4" id="KW-0997">Cell inner membrane</keyword>
<dbReference type="EMBL" id="CP089984">
    <property type="protein sequence ID" value="WXB20216.1"/>
    <property type="molecule type" value="Genomic_DNA"/>
</dbReference>
<name>A0ABZ2MCJ5_9BACT</name>
<keyword evidence="2" id="KW-0813">Transport</keyword>
<dbReference type="InterPro" id="IPR035906">
    <property type="entry name" value="MetI-like_sf"/>
</dbReference>
<feature type="transmembrane region" description="Helical" evidence="8">
    <location>
        <begin position="21"/>
        <end position="45"/>
    </location>
</feature>
<proteinExistence type="predicted"/>
<keyword evidence="11" id="KW-1185">Reference proteome</keyword>
<dbReference type="Proteomes" id="UP001370348">
    <property type="component" value="Chromosome"/>
</dbReference>
<dbReference type="RefSeq" id="WP_394829824.1">
    <property type="nucleotide sequence ID" value="NZ_CP089984.1"/>
</dbReference>
<evidence type="ECO:0000256" key="7">
    <source>
        <dbReference type="ARBA" id="ARBA00023136"/>
    </source>
</evidence>
<reference evidence="10 11" key="1">
    <citation type="submission" date="2021-12" db="EMBL/GenBank/DDBJ databases">
        <title>Discovery of the Pendulisporaceae a myxobacterial family with distinct sporulation behavior and unique specialized metabolism.</title>
        <authorList>
            <person name="Garcia R."/>
            <person name="Popoff A."/>
            <person name="Bader C.D."/>
            <person name="Loehr J."/>
            <person name="Walesch S."/>
            <person name="Walt C."/>
            <person name="Boldt J."/>
            <person name="Bunk B."/>
            <person name="Haeckl F.J.F.P.J."/>
            <person name="Gunesch A.P."/>
            <person name="Birkelbach J."/>
            <person name="Nuebel U."/>
            <person name="Pietschmann T."/>
            <person name="Bach T."/>
            <person name="Mueller R."/>
        </authorList>
    </citation>
    <scope>NUCLEOTIDE SEQUENCE [LARGE SCALE GENOMIC DNA]</scope>
    <source>
        <strain evidence="10 11">MSr11954</strain>
    </source>
</reference>
<dbReference type="SUPFAM" id="SSF161098">
    <property type="entry name" value="MetI-like"/>
    <property type="match status" value="1"/>
</dbReference>
<protein>
    <recommendedName>
        <fullName evidence="9">ABC transmembrane type-1 domain-containing protein</fullName>
    </recommendedName>
</protein>
<keyword evidence="3" id="KW-1003">Cell membrane</keyword>
<accession>A0ABZ2MCJ5</accession>
<gene>
    <name evidence="10" type="ORF">LZC94_19750</name>
</gene>
<evidence type="ECO:0000256" key="2">
    <source>
        <dbReference type="ARBA" id="ARBA00022448"/>
    </source>
</evidence>
<dbReference type="InterPro" id="IPR000515">
    <property type="entry name" value="MetI-like"/>
</dbReference>
<dbReference type="PROSITE" id="PS50928">
    <property type="entry name" value="ABC_TM1"/>
    <property type="match status" value="1"/>
</dbReference>
<organism evidence="10 11">
    <name type="scientific">Pendulispora albinea</name>
    <dbReference type="NCBI Taxonomy" id="2741071"/>
    <lineage>
        <taxon>Bacteria</taxon>
        <taxon>Pseudomonadati</taxon>
        <taxon>Myxococcota</taxon>
        <taxon>Myxococcia</taxon>
        <taxon>Myxococcales</taxon>
        <taxon>Sorangiineae</taxon>
        <taxon>Pendulisporaceae</taxon>
        <taxon>Pendulispora</taxon>
    </lineage>
</organism>
<evidence type="ECO:0000256" key="4">
    <source>
        <dbReference type="ARBA" id="ARBA00022519"/>
    </source>
</evidence>
<evidence type="ECO:0000256" key="6">
    <source>
        <dbReference type="ARBA" id="ARBA00022989"/>
    </source>
</evidence>
<dbReference type="Gene3D" id="1.10.3720.10">
    <property type="entry name" value="MetI-like"/>
    <property type="match status" value="1"/>
</dbReference>
<evidence type="ECO:0000259" key="9">
    <source>
        <dbReference type="PROSITE" id="PS50928"/>
    </source>
</evidence>
<evidence type="ECO:0000256" key="3">
    <source>
        <dbReference type="ARBA" id="ARBA00022475"/>
    </source>
</evidence>
<sequence length="93" mass="10039">MSGAGYFRRLARIVIPLHARDIVTGVGLMLVFCLRDLETAVLFYPPGGETLTVRIFTLEANGSPSVVAALAMIHVVLTLTVVSIGALAVRRFR</sequence>
<feature type="transmembrane region" description="Helical" evidence="8">
    <location>
        <begin position="65"/>
        <end position="89"/>
    </location>
</feature>
<keyword evidence="6 8" id="KW-1133">Transmembrane helix</keyword>
<keyword evidence="5 8" id="KW-0812">Transmembrane</keyword>
<evidence type="ECO:0000256" key="1">
    <source>
        <dbReference type="ARBA" id="ARBA00004429"/>
    </source>
</evidence>
<dbReference type="PANTHER" id="PTHR43357:SF3">
    <property type="entry name" value="FE(3+)-TRANSPORT SYSTEM PERMEASE PROTEIN FBPB 2"/>
    <property type="match status" value="1"/>
</dbReference>
<evidence type="ECO:0000313" key="10">
    <source>
        <dbReference type="EMBL" id="WXB20216.1"/>
    </source>
</evidence>
<evidence type="ECO:0000256" key="5">
    <source>
        <dbReference type="ARBA" id="ARBA00022692"/>
    </source>
</evidence>
<evidence type="ECO:0000256" key="8">
    <source>
        <dbReference type="SAM" id="Phobius"/>
    </source>
</evidence>
<dbReference type="PANTHER" id="PTHR43357">
    <property type="entry name" value="INNER MEMBRANE ABC TRANSPORTER PERMEASE PROTEIN YDCV"/>
    <property type="match status" value="1"/>
</dbReference>
<feature type="domain" description="ABC transmembrane type-1" evidence="9">
    <location>
        <begin position="1"/>
        <end position="85"/>
    </location>
</feature>
<keyword evidence="7 8" id="KW-0472">Membrane</keyword>
<comment type="subcellular location">
    <subcellularLocation>
        <location evidence="1">Cell inner membrane</location>
        <topology evidence="1">Multi-pass membrane protein</topology>
    </subcellularLocation>
</comment>